<keyword evidence="2" id="KW-1185">Reference proteome</keyword>
<reference evidence="1 2" key="1">
    <citation type="submission" date="2020-02" db="EMBL/GenBank/DDBJ databases">
        <authorList>
            <person name="Ferguson B K."/>
        </authorList>
    </citation>
    <scope>NUCLEOTIDE SEQUENCE [LARGE SCALE GENOMIC DNA]</scope>
</reference>
<organism evidence="1 2">
    <name type="scientific">Trichogramma brassicae</name>
    <dbReference type="NCBI Taxonomy" id="86971"/>
    <lineage>
        <taxon>Eukaryota</taxon>
        <taxon>Metazoa</taxon>
        <taxon>Ecdysozoa</taxon>
        <taxon>Arthropoda</taxon>
        <taxon>Hexapoda</taxon>
        <taxon>Insecta</taxon>
        <taxon>Pterygota</taxon>
        <taxon>Neoptera</taxon>
        <taxon>Endopterygota</taxon>
        <taxon>Hymenoptera</taxon>
        <taxon>Apocrita</taxon>
        <taxon>Proctotrupomorpha</taxon>
        <taxon>Chalcidoidea</taxon>
        <taxon>Trichogrammatidae</taxon>
        <taxon>Trichogramma</taxon>
    </lineage>
</organism>
<name>A0A6H5I5C0_9HYME</name>
<evidence type="ECO:0000313" key="2">
    <source>
        <dbReference type="Proteomes" id="UP000479190"/>
    </source>
</evidence>
<gene>
    <name evidence="1" type="ORF">TBRA_LOCUS3700</name>
</gene>
<proteinExistence type="predicted"/>
<sequence>MKKWSGTSGLGAGFADYVLENREIGEQSDIAFTTNMYCIYNKKHQLQRNERKSRTSNKYSDQCKYYFIHTNDTNFILFFVPRISSTCVPLSHDNVIEPGYDPARCSSSSSSSNRLSRFQCSSSTNFRIALRCTTPATPSRQPAAVAAAAADCARTGRASQIAQGPQSSSSSSSYIRARQSFKLYRRVYSRLLRGHTLLASPPELDIFFRTRCLVPSCECGSRFCRRWQVPNLLCRLHLVSVVLASGATLEQHCRSANGGGGSGSSSSSSSSNAKNATLHVFHHYLGSQCQQNTTTVATATTTTTTTAGGLLRNDRCGETPGVALCCCCSYYHLYSSQQITRIRTRASLRRINAQTRTHTHIHRFDEQSTVALPLVRWQREYARNVVIVVRTLFLQKYKRQKMYSTLCENRNFISRDNRMQSQSLAHCDWSTLCGYQESSYSLLSIAAYGRDSAWRSSWLCNVHPLWRRVALSLLCSHLCVFVRVAGNKYRIVLSCSSCIFIDSRTLYIVVCVKCVNSTSYDAAAAQTTKDDRTDYCKCDSRPEPSFEESWDDYRLRLASCALAIVERLEKGGYELNRSDASTIMTFFDQYRLFEKSEDTEELWYNDEEFAMEAKKVRIRPGQSLINDIWCDRKELTSEMKEILKRPSLSLYDLTRLPPEDAQRKNIIRRRMHCQRAICGKFSGKRTRKLRAWPQSRPVRHNVVESRDARSQAGNGSCTRTCSGWDSTCIASASMMVSSVLERKRMIDSAVWKYQAYMCINYVRYWRSVRFHVIYVWKFRRTRVSVVCSAYTHIHKHTGAGCNSAHCSSATGPIYKHNTSSVSQSNPMLASIRNVVTVIRILDIAVNKLAYLGWRAAHLSVFVLVCAFSLIQSSEFEFDVAEFKSRFEKLPCRLALRRSATGCSSLSVRERNLRSSRIDPSGARARRAGGLNFPMDQMAERAYSSTLAERTLDEFCILRRKRERGRKNIKIFVLFFFRTSRVQRLL</sequence>
<dbReference type="AlphaFoldDB" id="A0A6H5I5C0"/>
<protein>
    <submittedName>
        <fullName evidence="1">Uncharacterized protein</fullName>
    </submittedName>
</protein>
<dbReference type="Proteomes" id="UP000479190">
    <property type="component" value="Unassembled WGS sequence"/>
</dbReference>
<accession>A0A6H5I5C0</accession>
<dbReference type="EMBL" id="CADCXV010000651">
    <property type="protein sequence ID" value="CAB0031735.1"/>
    <property type="molecule type" value="Genomic_DNA"/>
</dbReference>
<evidence type="ECO:0000313" key="1">
    <source>
        <dbReference type="EMBL" id="CAB0031735.1"/>
    </source>
</evidence>